<proteinExistence type="predicted"/>
<feature type="active site" description="O-(5'-phospho-DNA)-serine intermediate" evidence="4 5">
    <location>
        <position position="10"/>
    </location>
</feature>
<dbReference type="PANTHER" id="PTHR30461:SF23">
    <property type="entry name" value="DNA RECOMBINASE-RELATED"/>
    <property type="match status" value="1"/>
</dbReference>
<dbReference type="PROSITE" id="PS00397">
    <property type="entry name" value="RECOMBINASES_1"/>
    <property type="match status" value="1"/>
</dbReference>
<feature type="domain" description="Recombinase" evidence="7">
    <location>
        <begin position="159"/>
        <end position="262"/>
    </location>
</feature>
<evidence type="ECO:0000256" key="5">
    <source>
        <dbReference type="PROSITE-ProRule" id="PRU10137"/>
    </source>
</evidence>
<protein>
    <recommendedName>
        <fullName evidence="10">Recombinase family protein</fullName>
    </recommendedName>
</protein>
<dbReference type="Pfam" id="PF07508">
    <property type="entry name" value="Recombinase"/>
    <property type="match status" value="1"/>
</dbReference>
<dbReference type="PANTHER" id="PTHR30461">
    <property type="entry name" value="DNA-INVERTASE FROM LAMBDOID PROPHAGE"/>
    <property type="match status" value="1"/>
</dbReference>
<evidence type="ECO:0000256" key="4">
    <source>
        <dbReference type="PIRSR" id="PIRSR606118-50"/>
    </source>
</evidence>
<accession>A0A1L7GTH9</accession>
<dbReference type="Gene3D" id="3.90.1750.20">
    <property type="entry name" value="Putative Large Serine Recombinase, Chain B, Domain 2"/>
    <property type="match status" value="1"/>
</dbReference>
<dbReference type="InterPro" id="IPR025827">
    <property type="entry name" value="Zn_ribbon_recom_dom"/>
</dbReference>
<organism evidence="8 9">
    <name type="scientific">Limosilactobacillus fermentum</name>
    <name type="common">Lactobacillus fermentum</name>
    <dbReference type="NCBI Taxonomy" id="1613"/>
    <lineage>
        <taxon>Bacteria</taxon>
        <taxon>Bacillati</taxon>
        <taxon>Bacillota</taxon>
        <taxon>Bacilli</taxon>
        <taxon>Lactobacillales</taxon>
        <taxon>Lactobacillaceae</taxon>
        <taxon>Limosilactobacillus</taxon>
    </lineage>
</organism>
<dbReference type="SUPFAM" id="SSF53041">
    <property type="entry name" value="Resolvase-like"/>
    <property type="match status" value="1"/>
</dbReference>
<dbReference type="InterPro" id="IPR038109">
    <property type="entry name" value="DNA_bind_recomb_sf"/>
</dbReference>
<evidence type="ECO:0000256" key="2">
    <source>
        <dbReference type="ARBA" id="ARBA00023125"/>
    </source>
</evidence>
<reference evidence="8 9" key="1">
    <citation type="submission" date="2016-12" db="EMBL/GenBank/DDBJ databases">
        <title>Complete Genome Sequence of Lactobacillus fermentum Strain SNUV175, a Probiotic for Treatment of Bacterial Vaginosis.</title>
        <authorList>
            <person name="Lee S."/>
            <person name="You H.J."/>
            <person name="Kwon B."/>
            <person name="Ko G."/>
        </authorList>
    </citation>
    <scope>NUCLEOTIDE SEQUENCE [LARGE SCALE GENOMIC DNA]</scope>
    <source>
        <strain evidence="8 9">SNUV175</strain>
    </source>
</reference>
<dbReference type="PROSITE" id="PS51736">
    <property type="entry name" value="RECOMBINASES_3"/>
    <property type="match status" value="1"/>
</dbReference>
<evidence type="ECO:0000313" key="8">
    <source>
        <dbReference type="EMBL" id="APU45321.1"/>
    </source>
</evidence>
<keyword evidence="3" id="KW-0233">DNA recombination</keyword>
<dbReference type="InterPro" id="IPR011109">
    <property type="entry name" value="DNA_bind_recombinase_dom"/>
</dbReference>
<keyword evidence="2" id="KW-0238">DNA-binding</keyword>
<evidence type="ECO:0000313" key="9">
    <source>
        <dbReference type="Proteomes" id="UP000185427"/>
    </source>
</evidence>
<dbReference type="EMBL" id="CP019030">
    <property type="protein sequence ID" value="APU45321.1"/>
    <property type="molecule type" value="Genomic_DNA"/>
</dbReference>
<dbReference type="GO" id="GO:0015074">
    <property type="term" value="P:DNA integration"/>
    <property type="evidence" value="ECO:0007669"/>
    <property type="project" value="UniProtKB-KW"/>
</dbReference>
<dbReference type="Pfam" id="PF00239">
    <property type="entry name" value="Resolvase"/>
    <property type="match status" value="1"/>
</dbReference>
<dbReference type="GO" id="GO:0000150">
    <property type="term" value="F:DNA strand exchange activity"/>
    <property type="evidence" value="ECO:0007669"/>
    <property type="project" value="InterPro"/>
</dbReference>
<dbReference type="InterPro" id="IPR050639">
    <property type="entry name" value="SSR_resolvase"/>
</dbReference>
<evidence type="ECO:0000256" key="1">
    <source>
        <dbReference type="ARBA" id="ARBA00022908"/>
    </source>
</evidence>
<sequence length="475" mass="54069">MKVAIYVRVSTLEQAESGYSISEQTEKLTAYCQIKDWQVAKIYTDPGFSGSSLDRPAMQQLISDCKLGVFDAVLVYKLDRLSRSQKDTLYLIEDVFNAYNIHFMSLSENFDTSTPFGKAMIGLLSVFAQLEREQIKERMQMGKLGRVKAGKISAWSNVPFGYTKVKDSYDVDPLRAGIVKRIYADYLAGKSITKITKELNREGHIGKGVNWSYRTVRQILGNVTYTGRIIFKGQVYDGLHTGIISKADWDEVQRVLKIRQLDQAKKSNNPRPFQAQYMLSGLLKCHYCGATLAIAKSHTRNGPLWRYVCPTRHANKYHRNNAARYRIPPVNCELMYKYKDDLEKAVLREVKKVALDPDAVVASQDDGQSTIDKQAIKAQLAKIKRQQAKLVDLYLLSDDLNVDQLRDRSKKLKVQADTLQAQLIHDTKKADAFKKTATDAKQIDQLDYEQQTAIVRMLIDHISVSNTGLDIYWQI</sequence>
<dbReference type="Pfam" id="PF13408">
    <property type="entry name" value="Zn_ribbon_recom"/>
    <property type="match status" value="1"/>
</dbReference>
<dbReference type="InterPro" id="IPR006118">
    <property type="entry name" value="Recombinase_CS"/>
</dbReference>
<feature type="domain" description="Resolvase/invertase-type recombinase catalytic" evidence="6">
    <location>
        <begin position="2"/>
        <end position="150"/>
    </location>
</feature>
<dbReference type="InterPro" id="IPR036162">
    <property type="entry name" value="Resolvase-like_N_sf"/>
</dbReference>
<gene>
    <name evidence="8" type="ORF">BUW47_02175</name>
</gene>
<dbReference type="PROSITE" id="PS51737">
    <property type="entry name" value="RECOMBINASE_DNA_BIND"/>
    <property type="match status" value="1"/>
</dbReference>
<dbReference type="OrthoDB" id="9811097at2"/>
<name>A0A1L7GTH9_LIMFE</name>
<dbReference type="Gene3D" id="3.40.50.1390">
    <property type="entry name" value="Resolvase, N-terminal catalytic domain"/>
    <property type="match status" value="1"/>
</dbReference>
<dbReference type="Proteomes" id="UP000185427">
    <property type="component" value="Chromosome"/>
</dbReference>
<keyword evidence="1" id="KW-0229">DNA integration</keyword>
<dbReference type="CDD" id="cd03768">
    <property type="entry name" value="SR_ResInv"/>
    <property type="match status" value="1"/>
</dbReference>
<evidence type="ECO:0000259" key="6">
    <source>
        <dbReference type="PROSITE" id="PS51736"/>
    </source>
</evidence>
<dbReference type="RefSeq" id="WP_075667157.1">
    <property type="nucleotide sequence ID" value="NZ_CP019030.1"/>
</dbReference>
<dbReference type="InterPro" id="IPR006119">
    <property type="entry name" value="Resolv_N"/>
</dbReference>
<dbReference type="SMART" id="SM00857">
    <property type="entry name" value="Resolvase"/>
    <property type="match status" value="1"/>
</dbReference>
<evidence type="ECO:0000256" key="3">
    <source>
        <dbReference type="ARBA" id="ARBA00023172"/>
    </source>
</evidence>
<evidence type="ECO:0008006" key="10">
    <source>
        <dbReference type="Google" id="ProtNLM"/>
    </source>
</evidence>
<evidence type="ECO:0000259" key="7">
    <source>
        <dbReference type="PROSITE" id="PS51737"/>
    </source>
</evidence>
<dbReference type="GO" id="GO:0003677">
    <property type="term" value="F:DNA binding"/>
    <property type="evidence" value="ECO:0007669"/>
    <property type="project" value="UniProtKB-KW"/>
</dbReference>
<dbReference type="AlphaFoldDB" id="A0A1L7GTH9"/>